<feature type="compositionally biased region" description="Polar residues" evidence="1">
    <location>
        <begin position="84"/>
        <end position="111"/>
    </location>
</feature>
<keyword evidence="2" id="KW-0472">Membrane</keyword>
<keyword evidence="2" id="KW-1133">Transmembrane helix</keyword>
<dbReference type="Proteomes" id="UP000663870">
    <property type="component" value="Unassembled WGS sequence"/>
</dbReference>
<feature type="region of interest" description="Disordered" evidence="1">
    <location>
        <begin position="82"/>
        <end position="111"/>
    </location>
</feature>
<reference evidence="3" key="1">
    <citation type="submission" date="2021-02" db="EMBL/GenBank/DDBJ databases">
        <authorList>
            <person name="Nowell W R."/>
        </authorList>
    </citation>
    <scope>NUCLEOTIDE SEQUENCE</scope>
</reference>
<gene>
    <name evidence="3" type="ORF">JXQ802_LOCUS8935</name>
</gene>
<evidence type="ECO:0000313" key="3">
    <source>
        <dbReference type="EMBL" id="CAF0896572.1"/>
    </source>
</evidence>
<comment type="caution">
    <text evidence="3">The sequence shown here is derived from an EMBL/GenBank/DDBJ whole genome shotgun (WGS) entry which is preliminary data.</text>
</comment>
<accession>A0A813ZAB8</accession>
<sequence length="394" mass="45537">MVFTAPAIHYSALATLPPELTSSKSHQSIKHTASVRFKMSRIFKKLINNDIHNEHTIRTNIKEHIELPKIDVHLSETIEHDNDPSISTVVKNPNNSNSDNQTLTEQESPRSMPSLIESFERLPFTEPYFSISPKNEKFPFELSAYHKHCIHQEKYIDQKQYHHESSSIKQTKFSQHNPSISTSVKEYRSNLANCRLQNSNKQQYQNQFNNKKSNSTTTLPISTSIENRIGLQYASRRNTITNSHSIRSSYAQQHTQHLRRLHSKSKIRPIFNETKTSSVTPQNKPLPLSSISSSIAHRIELLKQAMHNNQLEFHHPKVDKTSPIELLSHSLIDKINKETQTNDNQLKSSELYHIHHHHIHSSSFLSIEWRTYFSIIGTLSIIFLLLIELITIIL</sequence>
<evidence type="ECO:0000256" key="1">
    <source>
        <dbReference type="SAM" id="MobiDB-lite"/>
    </source>
</evidence>
<keyword evidence="4" id="KW-1185">Reference proteome</keyword>
<proteinExistence type="predicted"/>
<dbReference type="AlphaFoldDB" id="A0A813ZAB8"/>
<protein>
    <submittedName>
        <fullName evidence="3">Uncharacterized protein</fullName>
    </submittedName>
</protein>
<keyword evidence="2" id="KW-0812">Transmembrane</keyword>
<dbReference type="EMBL" id="CAJNOL010000161">
    <property type="protein sequence ID" value="CAF0896572.1"/>
    <property type="molecule type" value="Genomic_DNA"/>
</dbReference>
<evidence type="ECO:0000256" key="2">
    <source>
        <dbReference type="SAM" id="Phobius"/>
    </source>
</evidence>
<name>A0A813ZAB8_9BILA</name>
<organism evidence="3 4">
    <name type="scientific">Rotaria sordida</name>
    <dbReference type="NCBI Taxonomy" id="392033"/>
    <lineage>
        <taxon>Eukaryota</taxon>
        <taxon>Metazoa</taxon>
        <taxon>Spiralia</taxon>
        <taxon>Gnathifera</taxon>
        <taxon>Rotifera</taxon>
        <taxon>Eurotatoria</taxon>
        <taxon>Bdelloidea</taxon>
        <taxon>Philodinida</taxon>
        <taxon>Philodinidae</taxon>
        <taxon>Rotaria</taxon>
    </lineage>
</organism>
<feature type="transmembrane region" description="Helical" evidence="2">
    <location>
        <begin position="372"/>
        <end position="393"/>
    </location>
</feature>
<evidence type="ECO:0000313" key="4">
    <source>
        <dbReference type="Proteomes" id="UP000663870"/>
    </source>
</evidence>